<reference evidence="1 2" key="1">
    <citation type="submission" date="2017-06" db="EMBL/GenBank/DDBJ databases">
        <title>Genome sequencing of cyanobaciteial culture collection at National Institute for Environmental Studies (NIES).</title>
        <authorList>
            <person name="Hirose Y."/>
            <person name="Shimura Y."/>
            <person name="Fujisawa T."/>
            <person name="Nakamura Y."/>
            <person name="Kawachi M."/>
        </authorList>
    </citation>
    <scope>NUCLEOTIDE SEQUENCE [LARGE SCALE GENOMIC DNA]</scope>
    <source>
        <strain evidence="1 2">NIES-37</strain>
    </source>
</reference>
<protein>
    <submittedName>
        <fullName evidence="1">Uncharacterized protein</fullName>
    </submittedName>
</protein>
<keyword evidence="2" id="KW-1185">Reference proteome</keyword>
<proteinExistence type="predicted"/>
<organism evidence="1 2">
    <name type="scientific">Tolypothrix tenuis PCC 7101</name>
    <dbReference type="NCBI Taxonomy" id="231146"/>
    <lineage>
        <taxon>Bacteria</taxon>
        <taxon>Bacillati</taxon>
        <taxon>Cyanobacteriota</taxon>
        <taxon>Cyanophyceae</taxon>
        <taxon>Nostocales</taxon>
        <taxon>Tolypothrichaceae</taxon>
        <taxon>Tolypothrix</taxon>
    </lineage>
</organism>
<sequence>MIYYHKIINSGNTKIDSFSVMVRMETGLKIGTSTEALAVKSCRETINRVCTKVQKFSILSFYTCDQIIPNN</sequence>
<name>A0A1Z4N800_9CYAN</name>
<dbReference type="EMBL" id="AP018248">
    <property type="protein sequence ID" value="BAZ01821.1"/>
    <property type="molecule type" value="Genomic_DNA"/>
</dbReference>
<accession>A0A1Z4N800</accession>
<evidence type="ECO:0000313" key="2">
    <source>
        <dbReference type="Proteomes" id="UP000218785"/>
    </source>
</evidence>
<evidence type="ECO:0000313" key="1">
    <source>
        <dbReference type="EMBL" id="BAZ01821.1"/>
    </source>
</evidence>
<gene>
    <name evidence="1" type="ORF">NIES37_58280</name>
</gene>
<dbReference type="AlphaFoldDB" id="A0A1Z4N800"/>
<dbReference type="Proteomes" id="UP000218785">
    <property type="component" value="Chromosome"/>
</dbReference>
<dbReference type="KEGG" id="ttq:NIES37_58280"/>